<dbReference type="GO" id="GO:0004113">
    <property type="term" value="F:2',3'-cyclic-nucleotide 3'-phosphodiesterase activity"/>
    <property type="evidence" value="ECO:0007669"/>
    <property type="project" value="InterPro"/>
</dbReference>
<name>A0A8T4KYP9_9ARCH</name>
<comment type="function">
    <text evidence="2">Hydrolyzes RNA 2',3'-cyclic phosphodiester to an RNA 2'-phosphomonoester.</text>
</comment>
<evidence type="ECO:0000313" key="3">
    <source>
        <dbReference type="EMBL" id="MBS3059317.1"/>
    </source>
</evidence>
<dbReference type="Pfam" id="PF13563">
    <property type="entry name" value="2_5_RNA_ligase2"/>
    <property type="match status" value="1"/>
</dbReference>
<sequence length="180" mass="20705">MQEKTFMNKRVFVAVNIPQEIRKEIVGIFSSKLPKDKMKVVEEENLHITLKFLGYFSPEAIEKLKENLLKTTQKKFSVELRGIGHFNGRVLWVGVGKGSSELEKLSRELDELLELKNDSFHSHVTLARNKSLGRKQVSELAEELNRASFIKEFKVKSIDLMESKLTPKGPVYGKLFEKKL</sequence>
<comment type="similarity">
    <text evidence="2">Belongs to the 2H phosphoesterase superfamily. ThpR family.</text>
</comment>
<dbReference type="EC" id="3.1.4.58" evidence="2"/>
<feature type="active site" description="Proton acceptor" evidence="2">
    <location>
        <position position="123"/>
    </location>
</feature>
<dbReference type="PANTHER" id="PTHR35561:SF1">
    <property type="entry name" value="RNA 2',3'-CYCLIC PHOSPHODIESTERASE"/>
    <property type="match status" value="1"/>
</dbReference>
<protein>
    <recommendedName>
        <fullName evidence="2">RNA 2',3'-cyclic phosphodiesterase</fullName>
        <shortName evidence="2">RNA 2',3'-CPDase</shortName>
        <ecNumber evidence="2">3.1.4.58</ecNumber>
    </recommendedName>
</protein>
<comment type="catalytic activity">
    <reaction evidence="2">
        <text>a 3'-end 2',3'-cyclophospho-ribonucleotide-RNA + H2O = a 3'-end 2'-phospho-ribonucleotide-RNA + H(+)</text>
        <dbReference type="Rhea" id="RHEA:11828"/>
        <dbReference type="Rhea" id="RHEA-COMP:10464"/>
        <dbReference type="Rhea" id="RHEA-COMP:17353"/>
        <dbReference type="ChEBI" id="CHEBI:15377"/>
        <dbReference type="ChEBI" id="CHEBI:15378"/>
        <dbReference type="ChEBI" id="CHEBI:83064"/>
        <dbReference type="ChEBI" id="CHEBI:173113"/>
        <dbReference type="EC" id="3.1.4.58"/>
    </reaction>
</comment>
<keyword evidence="1 2" id="KW-0378">Hydrolase</keyword>
<accession>A0A8T4KYP9</accession>
<reference evidence="3" key="2">
    <citation type="submission" date="2021-05" db="EMBL/GenBank/DDBJ databases">
        <title>Protein family content uncovers lineage relationships and bacterial pathway maintenance mechanisms in DPANN archaea.</title>
        <authorList>
            <person name="Castelle C.J."/>
            <person name="Meheust R."/>
            <person name="Jaffe A.L."/>
            <person name="Seitz K."/>
            <person name="Gong X."/>
            <person name="Baker B.J."/>
            <person name="Banfield J.F."/>
        </authorList>
    </citation>
    <scope>NUCLEOTIDE SEQUENCE</scope>
    <source>
        <strain evidence="3">RIFCSPHIGHO2_01_FULL_GW2011_AR10_43_9</strain>
    </source>
</reference>
<comment type="caution">
    <text evidence="3">The sequence shown here is derived from an EMBL/GenBank/DDBJ whole genome shotgun (WGS) entry which is preliminary data.</text>
</comment>
<dbReference type="Gene3D" id="3.90.1140.10">
    <property type="entry name" value="Cyclic phosphodiesterase"/>
    <property type="match status" value="1"/>
</dbReference>
<dbReference type="HAMAP" id="MF_01940">
    <property type="entry name" value="RNA_CPDase"/>
    <property type="match status" value="1"/>
</dbReference>
<dbReference type="Proteomes" id="UP000683213">
    <property type="component" value="Unassembled WGS sequence"/>
</dbReference>
<dbReference type="InterPro" id="IPR009097">
    <property type="entry name" value="Cyclic_Pdiesterase"/>
</dbReference>
<feature type="short sequence motif" description="HXTX 2" evidence="2">
    <location>
        <begin position="123"/>
        <end position="126"/>
    </location>
</feature>
<proteinExistence type="inferred from homology"/>
<evidence type="ECO:0000256" key="1">
    <source>
        <dbReference type="ARBA" id="ARBA00022801"/>
    </source>
</evidence>
<dbReference type="AlphaFoldDB" id="A0A8T4KYP9"/>
<evidence type="ECO:0000256" key="2">
    <source>
        <dbReference type="HAMAP-Rule" id="MF_01940"/>
    </source>
</evidence>
<feature type="active site" description="Proton donor" evidence="2">
    <location>
        <position position="47"/>
    </location>
</feature>
<dbReference type="PANTHER" id="PTHR35561">
    <property type="entry name" value="RNA 2',3'-CYCLIC PHOSPHODIESTERASE"/>
    <property type="match status" value="1"/>
</dbReference>
<reference evidence="3" key="1">
    <citation type="submission" date="2021-03" db="EMBL/GenBank/DDBJ databases">
        <authorList>
            <person name="Jaffe A."/>
        </authorList>
    </citation>
    <scope>NUCLEOTIDE SEQUENCE</scope>
    <source>
        <strain evidence="3">RIFCSPHIGHO2_01_FULL_GW2011_AR10_43_9</strain>
    </source>
</reference>
<dbReference type="SUPFAM" id="SSF55144">
    <property type="entry name" value="LigT-like"/>
    <property type="match status" value="1"/>
</dbReference>
<dbReference type="GO" id="GO:0008664">
    <property type="term" value="F:RNA 2',3'-cyclic 3'-phosphodiesterase activity"/>
    <property type="evidence" value="ECO:0007669"/>
    <property type="project" value="UniProtKB-EC"/>
</dbReference>
<feature type="short sequence motif" description="HXTX 1" evidence="2">
    <location>
        <begin position="47"/>
        <end position="50"/>
    </location>
</feature>
<dbReference type="EMBL" id="JAGVWF010000037">
    <property type="protein sequence ID" value="MBS3059317.1"/>
    <property type="molecule type" value="Genomic_DNA"/>
</dbReference>
<dbReference type="NCBIfam" id="TIGR02258">
    <property type="entry name" value="2_5_ligase"/>
    <property type="match status" value="1"/>
</dbReference>
<organism evidence="3 4">
    <name type="scientific">Candidatus Iainarchaeum sp</name>
    <dbReference type="NCBI Taxonomy" id="3101447"/>
    <lineage>
        <taxon>Archaea</taxon>
        <taxon>Candidatus Iainarchaeota</taxon>
        <taxon>Candidatus Iainarchaeia</taxon>
        <taxon>Candidatus Iainarchaeales</taxon>
        <taxon>Candidatus Iainarchaeaceae</taxon>
        <taxon>Candidatus Iainarchaeum</taxon>
    </lineage>
</organism>
<dbReference type="InterPro" id="IPR004175">
    <property type="entry name" value="RNA_CPDase"/>
</dbReference>
<evidence type="ECO:0000313" key="4">
    <source>
        <dbReference type="Proteomes" id="UP000683213"/>
    </source>
</evidence>
<gene>
    <name evidence="3" type="primary">thpR</name>
    <name evidence="3" type="ORF">J4224_02725</name>
</gene>